<evidence type="ECO:0000259" key="8">
    <source>
        <dbReference type="Pfam" id="PF00999"/>
    </source>
</evidence>
<evidence type="ECO:0000256" key="2">
    <source>
        <dbReference type="ARBA" id="ARBA00022448"/>
    </source>
</evidence>
<dbReference type="InterPro" id="IPR006153">
    <property type="entry name" value="Cation/H_exchanger_TM"/>
</dbReference>
<keyword evidence="10" id="KW-1185">Reference proteome</keyword>
<evidence type="ECO:0000313" key="10">
    <source>
        <dbReference type="Proteomes" id="UP000235347"/>
    </source>
</evidence>
<evidence type="ECO:0000256" key="7">
    <source>
        <dbReference type="SAM" id="Phobius"/>
    </source>
</evidence>
<feature type="domain" description="Cation/H+ exchanger transmembrane" evidence="8">
    <location>
        <begin position="46"/>
        <end position="433"/>
    </location>
</feature>
<dbReference type="PANTHER" id="PTHR32468">
    <property type="entry name" value="CATION/H + ANTIPORTER"/>
    <property type="match status" value="1"/>
</dbReference>
<feature type="transmembrane region" description="Helical" evidence="7">
    <location>
        <begin position="35"/>
        <end position="54"/>
    </location>
</feature>
<dbReference type="GO" id="GO:1902600">
    <property type="term" value="P:proton transmembrane transport"/>
    <property type="evidence" value="ECO:0007669"/>
    <property type="project" value="InterPro"/>
</dbReference>
<feature type="transmembrane region" description="Helical" evidence="7">
    <location>
        <begin position="196"/>
        <end position="222"/>
    </location>
</feature>
<dbReference type="RefSeq" id="WP_102612272.1">
    <property type="nucleotide sequence ID" value="NZ_CADIKD010000023.1"/>
</dbReference>
<dbReference type="AlphaFoldDB" id="A0A2N7VLI3"/>
<dbReference type="InterPro" id="IPR050794">
    <property type="entry name" value="CPA2_transporter"/>
</dbReference>
<dbReference type="EMBL" id="PNYB01000027">
    <property type="protein sequence ID" value="PMS18010.1"/>
    <property type="molecule type" value="Genomic_DNA"/>
</dbReference>
<gene>
    <name evidence="9" type="ORF">C0Z19_23675</name>
</gene>
<feature type="transmembrane region" description="Helical" evidence="7">
    <location>
        <begin position="164"/>
        <end position="184"/>
    </location>
</feature>
<feature type="transmembrane region" description="Helical" evidence="7">
    <location>
        <begin position="412"/>
        <end position="430"/>
    </location>
</feature>
<keyword evidence="3 7" id="KW-0812">Transmembrane</keyword>
<dbReference type="Gene3D" id="1.20.1530.20">
    <property type="match status" value="1"/>
</dbReference>
<evidence type="ECO:0000256" key="5">
    <source>
        <dbReference type="ARBA" id="ARBA00023065"/>
    </source>
</evidence>
<dbReference type="PANTHER" id="PTHR32468:SF0">
    <property type="entry name" value="K(+)_H(+) ANTIPORTER 1"/>
    <property type="match status" value="1"/>
</dbReference>
<feature type="transmembrane region" description="Helical" evidence="7">
    <location>
        <begin position="347"/>
        <end position="368"/>
    </location>
</feature>
<dbReference type="GO" id="GO:0016020">
    <property type="term" value="C:membrane"/>
    <property type="evidence" value="ECO:0007669"/>
    <property type="project" value="UniProtKB-SubCell"/>
</dbReference>
<evidence type="ECO:0000256" key="4">
    <source>
        <dbReference type="ARBA" id="ARBA00022989"/>
    </source>
</evidence>
<keyword evidence="5" id="KW-0406">Ion transport</keyword>
<sequence>MLETWSAAAYAAVVHAITASRSAVGGSAEQLTCLFVLQLIVILAVTRVAVWVGTRVLGQTAVAGEILAGLMLGPSLFGALFPNVMHDLFAPSTSTIFLGLSQLGLVMLMFQIGLEFEFKRSLSQSRRALTMISIGSIALPFALGYWTAPWFWSHLPDVRPGLPAFRLFFAMAMSITAVPILGRIMMELHASHTRTAALTIGAAAIDDVAGWLVLGVAGAIVSSAFDLGSLVTRIVALVVYIVVVLTIVKPFALRQIRRHVSMPRRLSQRAVGVMLLGLLVSAEITSRLGVFAIIGGFILGFALHEDRIFVELWKERVSSVVDTILLPIFFVYTGLRTDVSALHDGQAWLVCAAVCAVAFGGKFGGAYLSARAAGEDRRCALVVGICMNTRGLMELIVLNIGYDLGVLPKQMFTILVVMALVSTLVATPLIRRLIAPERVRTEVLGIAAARE</sequence>
<dbReference type="Proteomes" id="UP000235347">
    <property type="component" value="Unassembled WGS sequence"/>
</dbReference>
<comment type="caution">
    <text evidence="9">The sequence shown here is derived from an EMBL/GenBank/DDBJ whole genome shotgun (WGS) entry which is preliminary data.</text>
</comment>
<protein>
    <submittedName>
        <fullName evidence="9">Sodium:proton antiporter</fullName>
    </submittedName>
</protein>
<reference evidence="9 10" key="1">
    <citation type="submission" date="2018-01" db="EMBL/GenBank/DDBJ databases">
        <title>Whole genome analyses suggest that Burkholderia sensu lato contains two further novel genera in the rhizoxinica-symbiotica group Mycetohabitans gen. nov., and Trinickia gen. nov.: implications for the evolution of diazotrophy and nodulation in the Burkholderiaceae.</title>
        <authorList>
            <person name="Estrada-de los Santos P."/>
            <person name="Palmer M."/>
            <person name="Chavez-Ramirez B."/>
            <person name="Beukes C."/>
            <person name="Steenkamp E.T."/>
            <person name="Hirsch A.M."/>
            <person name="Manyaka P."/>
            <person name="Maluk M."/>
            <person name="Lafos M."/>
            <person name="Crook M."/>
            <person name="Gross E."/>
            <person name="Simon M.F."/>
            <person name="Bueno dos Reis Junior F."/>
            <person name="Poole P.S."/>
            <person name="Venter S.N."/>
            <person name="James E.K."/>
        </authorList>
    </citation>
    <scope>NUCLEOTIDE SEQUENCE [LARGE SCALE GENOMIC DNA]</scope>
    <source>
        <strain evidence="9 10">GP25-8</strain>
    </source>
</reference>
<evidence type="ECO:0000256" key="6">
    <source>
        <dbReference type="ARBA" id="ARBA00023136"/>
    </source>
</evidence>
<feature type="transmembrane region" description="Helical" evidence="7">
    <location>
        <begin position="96"/>
        <end position="116"/>
    </location>
</feature>
<keyword evidence="2" id="KW-0813">Transport</keyword>
<keyword evidence="6 7" id="KW-0472">Membrane</keyword>
<organism evidence="9 10">
    <name type="scientific">Trinickia soli</name>
    <dbReference type="NCBI Taxonomy" id="380675"/>
    <lineage>
        <taxon>Bacteria</taxon>
        <taxon>Pseudomonadati</taxon>
        <taxon>Pseudomonadota</taxon>
        <taxon>Betaproteobacteria</taxon>
        <taxon>Burkholderiales</taxon>
        <taxon>Burkholderiaceae</taxon>
        <taxon>Trinickia</taxon>
    </lineage>
</organism>
<evidence type="ECO:0000313" key="9">
    <source>
        <dbReference type="EMBL" id="PMS18010.1"/>
    </source>
</evidence>
<evidence type="ECO:0000256" key="3">
    <source>
        <dbReference type="ARBA" id="ARBA00022692"/>
    </source>
</evidence>
<dbReference type="GO" id="GO:0015297">
    <property type="term" value="F:antiporter activity"/>
    <property type="evidence" value="ECO:0007669"/>
    <property type="project" value="InterPro"/>
</dbReference>
<keyword evidence="4 7" id="KW-1133">Transmembrane helix</keyword>
<evidence type="ECO:0000256" key="1">
    <source>
        <dbReference type="ARBA" id="ARBA00004141"/>
    </source>
</evidence>
<feature type="transmembrane region" description="Helical" evidence="7">
    <location>
        <begin position="380"/>
        <end position="400"/>
    </location>
</feature>
<name>A0A2N7VLI3_9BURK</name>
<accession>A0A2N7VLI3</accession>
<feature type="transmembrane region" description="Helical" evidence="7">
    <location>
        <begin position="234"/>
        <end position="254"/>
    </location>
</feature>
<dbReference type="Pfam" id="PF00999">
    <property type="entry name" value="Na_H_Exchanger"/>
    <property type="match status" value="1"/>
</dbReference>
<feature type="transmembrane region" description="Helical" evidence="7">
    <location>
        <begin position="66"/>
        <end position="84"/>
    </location>
</feature>
<dbReference type="InterPro" id="IPR038770">
    <property type="entry name" value="Na+/solute_symporter_sf"/>
</dbReference>
<proteinExistence type="predicted"/>
<feature type="transmembrane region" description="Helical" evidence="7">
    <location>
        <begin position="128"/>
        <end position="152"/>
    </location>
</feature>
<comment type="subcellular location">
    <subcellularLocation>
        <location evidence="1">Membrane</location>
        <topology evidence="1">Multi-pass membrane protein</topology>
    </subcellularLocation>
</comment>